<sequence length="91" mass="10648">MSLLTADFQVFEKKLSSVIDSARSLEEIEAWIRSQQGVESVQLADYLMKSNPPQREFFVEFCMQDGSKIKKVINIFELGNQQFKFHELRDE</sequence>
<dbReference type="Proteomes" id="UP000033038">
    <property type="component" value="Chromosome"/>
</dbReference>
<dbReference type="RefSeq" id="WP_011307703.1">
    <property type="nucleotide sequence ID" value="NZ_CP009526.1"/>
</dbReference>
<reference evidence="1 2" key="1">
    <citation type="submission" date="2014-07" db="EMBL/GenBank/DDBJ databases">
        <title>Methanogenic archaea and the global carbon cycle.</title>
        <authorList>
            <person name="Henriksen J.R."/>
            <person name="Luke J."/>
            <person name="Reinhart S."/>
            <person name="Benedict M.N."/>
            <person name="Youngblut N.D."/>
            <person name="Metcalf M.E."/>
            <person name="Whitaker R.J."/>
            <person name="Metcalf W.W."/>
        </authorList>
    </citation>
    <scope>NUCLEOTIDE SEQUENCE [LARGE SCALE GENOMIC DNA]</scope>
    <source>
        <strain evidence="1 2">Wiesmoor</strain>
    </source>
</reference>
<dbReference type="GeneID" id="24823475"/>
<accession>A0A0E3QLU7</accession>
<evidence type="ECO:0000313" key="2">
    <source>
        <dbReference type="Proteomes" id="UP000033038"/>
    </source>
</evidence>
<gene>
    <name evidence="1" type="ORF">MSBRW_1966</name>
</gene>
<evidence type="ECO:0000313" key="1">
    <source>
        <dbReference type="EMBL" id="AKB51219.1"/>
    </source>
</evidence>
<dbReference type="EMBL" id="CP009526">
    <property type="protein sequence ID" value="AKB51219.1"/>
    <property type="molecule type" value="Genomic_DNA"/>
</dbReference>
<dbReference type="PATRIC" id="fig|1434109.4.peg.2518"/>
<organism evidence="1 2">
    <name type="scientific">Methanosarcina barkeri str. Wiesmoor</name>
    <dbReference type="NCBI Taxonomy" id="1434109"/>
    <lineage>
        <taxon>Archaea</taxon>
        <taxon>Methanobacteriati</taxon>
        <taxon>Methanobacteriota</taxon>
        <taxon>Stenosarchaea group</taxon>
        <taxon>Methanomicrobia</taxon>
        <taxon>Methanosarcinales</taxon>
        <taxon>Methanosarcinaceae</taxon>
        <taxon>Methanosarcina</taxon>
    </lineage>
</organism>
<dbReference type="KEGG" id="mbw:MSBRW_1966"/>
<dbReference type="HOGENOM" id="CLU_2420102_0_0_2"/>
<name>A0A0E3QLU7_METBA</name>
<protein>
    <submittedName>
        <fullName evidence="1">Uncharacterized protein</fullName>
    </submittedName>
</protein>
<dbReference type="AlphaFoldDB" id="A0A0E3QLU7"/>
<proteinExistence type="predicted"/>